<dbReference type="Gene3D" id="1.25.40.10">
    <property type="entry name" value="Tetratricopeptide repeat domain"/>
    <property type="match status" value="2"/>
</dbReference>
<evidence type="ECO:0000256" key="3">
    <source>
        <dbReference type="PROSITE-ProRule" id="PRU00339"/>
    </source>
</evidence>
<evidence type="ECO:0000256" key="1">
    <source>
        <dbReference type="ARBA" id="ARBA00022737"/>
    </source>
</evidence>
<dbReference type="Pfam" id="PF13432">
    <property type="entry name" value="TPR_16"/>
    <property type="match status" value="1"/>
</dbReference>
<reference evidence="5" key="2">
    <citation type="submission" date="2024-10" db="UniProtKB">
        <authorList>
            <consortium name="EnsemblProtists"/>
        </authorList>
    </citation>
    <scope>IDENTIFICATION</scope>
</reference>
<dbReference type="PANTHER" id="PTHR44858:SF1">
    <property type="entry name" value="UDP-N-ACETYLGLUCOSAMINE--PEPTIDE N-ACETYLGLUCOSAMINYLTRANSFERASE SPINDLY-RELATED"/>
    <property type="match status" value="1"/>
</dbReference>
<feature type="repeat" description="TPR" evidence="3">
    <location>
        <begin position="124"/>
        <end position="157"/>
    </location>
</feature>
<feature type="region of interest" description="Disordered" evidence="4">
    <location>
        <begin position="188"/>
        <end position="217"/>
    </location>
</feature>
<accession>A0A0D3JL84</accession>
<feature type="repeat" description="TPR" evidence="3">
    <location>
        <begin position="56"/>
        <end position="89"/>
    </location>
</feature>
<dbReference type="PROSITE" id="PS50005">
    <property type="entry name" value="TPR"/>
    <property type="match status" value="3"/>
</dbReference>
<dbReference type="InterPro" id="IPR050498">
    <property type="entry name" value="Ycf3"/>
</dbReference>
<dbReference type="KEGG" id="ehx:EMIHUDRAFT_74202"/>
<dbReference type="AlphaFoldDB" id="A0A0D3JL84"/>
<reference evidence="6" key="1">
    <citation type="journal article" date="2013" name="Nature">
        <title>Pan genome of the phytoplankton Emiliania underpins its global distribution.</title>
        <authorList>
            <person name="Read B.A."/>
            <person name="Kegel J."/>
            <person name="Klute M.J."/>
            <person name="Kuo A."/>
            <person name="Lefebvre S.C."/>
            <person name="Maumus F."/>
            <person name="Mayer C."/>
            <person name="Miller J."/>
            <person name="Monier A."/>
            <person name="Salamov A."/>
            <person name="Young J."/>
            <person name="Aguilar M."/>
            <person name="Claverie J.M."/>
            <person name="Frickenhaus S."/>
            <person name="Gonzalez K."/>
            <person name="Herman E.K."/>
            <person name="Lin Y.C."/>
            <person name="Napier J."/>
            <person name="Ogata H."/>
            <person name="Sarno A.F."/>
            <person name="Shmutz J."/>
            <person name="Schroeder D."/>
            <person name="de Vargas C."/>
            <person name="Verret F."/>
            <person name="von Dassow P."/>
            <person name="Valentin K."/>
            <person name="Van de Peer Y."/>
            <person name="Wheeler G."/>
            <person name="Dacks J.B."/>
            <person name="Delwiche C.F."/>
            <person name="Dyhrman S.T."/>
            <person name="Glockner G."/>
            <person name="John U."/>
            <person name="Richards T."/>
            <person name="Worden A.Z."/>
            <person name="Zhang X."/>
            <person name="Grigoriev I.V."/>
            <person name="Allen A.E."/>
            <person name="Bidle K."/>
            <person name="Borodovsky M."/>
            <person name="Bowler C."/>
            <person name="Brownlee C."/>
            <person name="Cock J.M."/>
            <person name="Elias M."/>
            <person name="Gladyshev V.N."/>
            <person name="Groth M."/>
            <person name="Guda C."/>
            <person name="Hadaegh A."/>
            <person name="Iglesias-Rodriguez M.D."/>
            <person name="Jenkins J."/>
            <person name="Jones B.M."/>
            <person name="Lawson T."/>
            <person name="Leese F."/>
            <person name="Lindquist E."/>
            <person name="Lobanov A."/>
            <person name="Lomsadze A."/>
            <person name="Malik S.B."/>
            <person name="Marsh M.E."/>
            <person name="Mackinder L."/>
            <person name="Mock T."/>
            <person name="Mueller-Roeber B."/>
            <person name="Pagarete A."/>
            <person name="Parker M."/>
            <person name="Probert I."/>
            <person name="Quesneville H."/>
            <person name="Raines C."/>
            <person name="Rensing S.A."/>
            <person name="Riano-Pachon D.M."/>
            <person name="Richier S."/>
            <person name="Rokitta S."/>
            <person name="Shiraiwa Y."/>
            <person name="Soanes D.M."/>
            <person name="van der Giezen M."/>
            <person name="Wahlund T.M."/>
            <person name="Williams B."/>
            <person name="Wilson W."/>
            <person name="Wolfe G."/>
            <person name="Wurch L.L."/>
        </authorList>
    </citation>
    <scope>NUCLEOTIDE SEQUENCE</scope>
</reference>
<sequence length="217" mass="23431">MRLDEPAESLYASELRRDPLCWAALLDRARFRLERAAWGLALSDLELVVAMGQAAADVLNDLGVCRFELGEPGKAMEDFEAALEADEQHAHATLNRGNCHRLAGRLAEARADYSRATSLDPRLVAAFNNRGALSLVEGRHADAVADLEEAVRIDPHSEVALQNCELAAAASERTGLTLNERVGVTSVLRPDEAAHSRPSPTRTGPRHCPLPCAAPAL</sequence>
<name>A0A0D3JL84_EMIH1</name>
<dbReference type="InterPro" id="IPR011990">
    <property type="entry name" value="TPR-like_helical_dom_sf"/>
</dbReference>
<dbReference type="Proteomes" id="UP000013827">
    <property type="component" value="Unassembled WGS sequence"/>
</dbReference>
<dbReference type="GeneID" id="17269845"/>
<proteinExistence type="predicted"/>
<keyword evidence="2 3" id="KW-0802">TPR repeat</keyword>
<evidence type="ECO:0008006" key="7">
    <source>
        <dbReference type="Google" id="ProtNLM"/>
    </source>
</evidence>
<dbReference type="SMART" id="SM00028">
    <property type="entry name" value="TPR"/>
    <property type="match status" value="3"/>
</dbReference>
<dbReference type="HOGENOM" id="CLU_1274306_0_0_1"/>
<protein>
    <recommendedName>
        <fullName evidence="7">Tetratricopeptide repeat protein</fullName>
    </recommendedName>
</protein>
<keyword evidence="1" id="KW-0677">Repeat</keyword>
<feature type="repeat" description="TPR" evidence="3">
    <location>
        <begin position="90"/>
        <end position="123"/>
    </location>
</feature>
<evidence type="ECO:0000313" key="6">
    <source>
        <dbReference type="Proteomes" id="UP000013827"/>
    </source>
</evidence>
<evidence type="ECO:0000256" key="2">
    <source>
        <dbReference type="ARBA" id="ARBA00022803"/>
    </source>
</evidence>
<keyword evidence="6" id="KW-1185">Reference proteome</keyword>
<dbReference type="STRING" id="2903.R1ETR3"/>
<dbReference type="RefSeq" id="XP_005776698.1">
    <property type="nucleotide sequence ID" value="XM_005776641.1"/>
</dbReference>
<dbReference type="SUPFAM" id="SSF48452">
    <property type="entry name" value="TPR-like"/>
    <property type="match status" value="1"/>
</dbReference>
<dbReference type="EnsemblProtists" id="EOD24269">
    <property type="protein sequence ID" value="EOD24269"/>
    <property type="gene ID" value="EMIHUDRAFT_74202"/>
</dbReference>
<evidence type="ECO:0000313" key="5">
    <source>
        <dbReference type="EnsemblProtists" id="EOD24269"/>
    </source>
</evidence>
<dbReference type="PaxDb" id="2903-EOD24269"/>
<evidence type="ECO:0000256" key="4">
    <source>
        <dbReference type="SAM" id="MobiDB-lite"/>
    </source>
</evidence>
<dbReference type="PANTHER" id="PTHR44858">
    <property type="entry name" value="TETRATRICOPEPTIDE REPEAT PROTEIN 6"/>
    <property type="match status" value="1"/>
</dbReference>
<organism evidence="5 6">
    <name type="scientific">Emiliania huxleyi (strain CCMP1516)</name>
    <dbReference type="NCBI Taxonomy" id="280463"/>
    <lineage>
        <taxon>Eukaryota</taxon>
        <taxon>Haptista</taxon>
        <taxon>Haptophyta</taxon>
        <taxon>Prymnesiophyceae</taxon>
        <taxon>Isochrysidales</taxon>
        <taxon>Noelaerhabdaceae</taxon>
        <taxon>Emiliania</taxon>
    </lineage>
</organism>
<dbReference type="InterPro" id="IPR019734">
    <property type="entry name" value="TPR_rpt"/>
</dbReference>